<dbReference type="GO" id="GO:0005886">
    <property type="term" value="C:plasma membrane"/>
    <property type="evidence" value="ECO:0007669"/>
    <property type="project" value="UniProtKB-SubCell"/>
</dbReference>
<proteinExistence type="predicted"/>
<keyword evidence="6 8" id="KW-1133">Transmembrane helix</keyword>
<dbReference type="PANTHER" id="PTHR33908:SF11">
    <property type="entry name" value="MEMBRANE PROTEIN"/>
    <property type="match status" value="1"/>
</dbReference>
<evidence type="ECO:0000256" key="1">
    <source>
        <dbReference type="ARBA" id="ARBA00004651"/>
    </source>
</evidence>
<sequence length="414" mass="45061">MAVDIAATFWGLLSVALMVNCCRPGSRNSWVAALALGLAISSKYSLALFLPALIYVGIGRHPQSLRSGCRESLMLLSVATAAFFITSPYVLLDVGSFLEDLTFEARHFGGGHGINLGNGWIHHLTVSLGLGLGWPLLLTSIAGLTWFVRQRTPEGVVLALACIGYFAVAGAGGTLFVRYGLPLVPLLCVTAAAWVSTQTRFHPRVGLAITILLLLVPGSRSIEHVALLARTDSRLLAAEWIESHISDGSVIAISGTDYSRPLLTPTRDWLAQRLSDVEENGHTGRRLRIALEAHEQAGPRYEILEVRAQNPQNLKSVVPPSLDTLIHRGAEWLLLPEHPLAYAETDAELLKGIRDAREVWRLQTIVCDNEEIAFDPIDAYFLPLTAHQCITHPGPSFRLLSLAGVAQPGEQSQW</sequence>
<keyword evidence="4" id="KW-0808">Transferase</keyword>
<evidence type="ECO:0000256" key="7">
    <source>
        <dbReference type="ARBA" id="ARBA00023136"/>
    </source>
</evidence>
<dbReference type="EMBL" id="GU474921">
    <property type="protein sequence ID" value="ADI19449.1"/>
    <property type="molecule type" value="Genomic_DNA"/>
</dbReference>
<evidence type="ECO:0000313" key="9">
    <source>
        <dbReference type="EMBL" id="ADI19449.1"/>
    </source>
</evidence>
<evidence type="ECO:0000256" key="4">
    <source>
        <dbReference type="ARBA" id="ARBA00022679"/>
    </source>
</evidence>
<evidence type="ECO:0000256" key="6">
    <source>
        <dbReference type="ARBA" id="ARBA00022989"/>
    </source>
</evidence>
<reference evidence="9" key="1">
    <citation type="journal article" date="2011" name="Environ. Microbiol.">
        <title>Time-series analyses of Monterey Bay coastal microbial picoplankton using a 'genome proxy' microarray.</title>
        <authorList>
            <person name="Rich V.I."/>
            <person name="Pham V.D."/>
            <person name="Eppley J."/>
            <person name="Shi Y."/>
            <person name="DeLong E.F."/>
        </authorList>
    </citation>
    <scope>NUCLEOTIDE SEQUENCE</scope>
</reference>
<dbReference type="AlphaFoldDB" id="E0XYF8"/>
<keyword evidence="2" id="KW-1003">Cell membrane</keyword>
<feature type="transmembrane region" description="Helical" evidence="8">
    <location>
        <begin position="126"/>
        <end position="148"/>
    </location>
</feature>
<evidence type="ECO:0000256" key="2">
    <source>
        <dbReference type="ARBA" id="ARBA00022475"/>
    </source>
</evidence>
<accession>E0XYF8</accession>
<dbReference type="PANTHER" id="PTHR33908">
    <property type="entry name" value="MANNOSYLTRANSFERASE YKCB-RELATED"/>
    <property type="match status" value="1"/>
</dbReference>
<organism evidence="9">
    <name type="scientific">uncultured bacterium HF0500_16O16</name>
    <dbReference type="NCBI Taxonomy" id="542511"/>
    <lineage>
        <taxon>Bacteria</taxon>
        <taxon>environmental samples</taxon>
    </lineage>
</organism>
<evidence type="ECO:0008006" key="10">
    <source>
        <dbReference type="Google" id="ProtNLM"/>
    </source>
</evidence>
<name>E0XYF8_9BACT</name>
<evidence type="ECO:0000256" key="5">
    <source>
        <dbReference type="ARBA" id="ARBA00022692"/>
    </source>
</evidence>
<dbReference type="InterPro" id="IPR050297">
    <property type="entry name" value="LipidA_mod_glycosyltrf_83"/>
</dbReference>
<feature type="transmembrane region" description="Helical" evidence="8">
    <location>
        <begin position="73"/>
        <end position="92"/>
    </location>
</feature>
<comment type="subcellular location">
    <subcellularLocation>
        <location evidence="1">Cell membrane</location>
        <topology evidence="1">Multi-pass membrane protein</topology>
    </subcellularLocation>
</comment>
<dbReference type="GO" id="GO:0016763">
    <property type="term" value="F:pentosyltransferase activity"/>
    <property type="evidence" value="ECO:0007669"/>
    <property type="project" value="TreeGrafter"/>
</dbReference>
<keyword evidence="5 8" id="KW-0812">Transmembrane</keyword>
<keyword evidence="7 8" id="KW-0472">Membrane</keyword>
<keyword evidence="3" id="KW-0328">Glycosyltransferase</keyword>
<dbReference type="GO" id="GO:0009103">
    <property type="term" value="P:lipopolysaccharide biosynthetic process"/>
    <property type="evidence" value="ECO:0007669"/>
    <property type="project" value="UniProtKB-ARBA"/>
</dbReference>
<evidence type="ECO:0000256" key="3">
    <source>
        <dbReference type="ARBA" id="ARBA00022676"/>
    </source>
</evidence>
<feature type="transmembrane region" description="Helical" evidence="8">
    <location>
        <begin position="155"/>
        <end position="181"/>
    </location>
</feature>
<protein>
    <recommendedName>
        <fullName evidence="10">Glycosyltransferase RgtA/B/C/D-like domain-containing protein</fullName>
    </recommendedName>
</protein>
<evidence type="ECO:0000256" key="8">
    <source>
        <dbReference type="SAM" id="Phobius"/>
    </source>
</evidence>
<feature type="transmembrane region" description="Helical" evidence="8">
    <location>
        <begin position="31"/>
        <end position="53"/>
    </location>
</feature>